<reference evidence="1" key="1">
    <citation type="journal article" date="2021" name="New Phytol.">
        <title>Evolutionary innovations through gain and loss of genes in the ectomycorrhizal Boletales.</title>
        <authorList>
            <person name="Wu G."/>
            <person name="Miyauchi S."/>
            <person name="Morin E."/>
            <person name="Kuo A."/>
            <person name="Drula E."/>
            <person name="Varga T."/>
            <person name="Kohler A."/>
            <person name="Feng B."/>
            <person name="Cao Y."/>
            <person name="Lipzen A."/>
            <person name="Daum C."/>
            <person name="Hundley H."/>
            <person name="Pangilinan J."/>
            <person name="Johnson J."/>
            <person name="Barry K."/>
            <person name="LaButti K."/>
            <person name="Ng V."/>
            <person name="Ahrendt S."/>
            <person name="Min B."/>
            <person name="Choi I.G."/>
            <person name="Park H."/>
            <person name="Plett J.M."/>
            <person name="Magnuson J."/>
            <person name="Spatafora J.W."/>
            <person name="Nagy L.G."/>
            <person name="Henrissat B."/>
            <person name="Grigoriev I.V."/>
            <person name="Yang Z.L."/>
            <person name="Xu J."/>
            <person name="Martin F.M."/>
        </authorList>
    </citation>
    <scope>NUCLEOTIDE SEQUENCE</scope>
    <source>
        <strain evidence="1">KUC20120723A-06</strain>
    </source>
</reference>
<evidence type="ECO:0000313" key="1">
    <source>
        <dbReference type="EMBL" id="KAH7926373.1"/>
    </source>
</evidence>
<dbReference type="Proteomes" id="UP000790709">
    <property type="component" value="Unassembled WGS sequence"/>
</dbReference>
<dbReference type="EMBL" id="MU266384">
    <property type="protein sequence ID" value="KAH7926373.1"/>
    <property type="molecule type" value="Genomic_DNA"/>
</dbReference>
<evidence type="ECO:0000313" key="2">
    <source>
        <dbReference type="Proteomes" id="UP000790709"/>
    </source>
</evidence>
<protein>
    <submittedName>
        <fullName evidence="1">Alcohol oxidase</fullName>
    </submittedName>
</protein>
<proteinExistence type="predicted"/>
<organism evidence="1 2">
    <name type="scientific">Leucogyrophana mollusca</name>
    <dbReference type="NCBI Taxonomy" id="85980"/>
    <lineage>
        <taxon>Eukaryota</taxon>
        <taxon>Fungi</taxon>
        <taxon>Dikarya</taxon>
        <taxon>Basidiomycota</taxon>
        <taxon>Agaricomycotina</taxon>
        <taxon>Agaricomycetes</taxon>
        <taxon>Agaricomycetidae</taxon>
        <taxon>Boletales</taxon>
        <taxon>Boletales incertae sedis</taxon>
        <taxon>Leucogyrophana</taxon>
    </lineage>
</organism>
<accession>A0ACB8BME5</accession>
<sequence length="661" mass="72537">MPQKHLYRNILEIVNVIQGKRSPLARQWLLGSMAGVAVLFTIVFRHLLAKKPKLIRDFAKVARKTDTKGRDFDEYDIIIVGGGTAGCVLASRLSEDSTLRVLLIEAGGSGKAIFESRVPSGFGQIFRTGYDYNFYTEPQAHAGNKKKYWPRARLLGGCSSINAQMAQYGAPSDFDEWATIIGDDSWSWQNFSRYFRKFENYHPDPRYPHVDPAQRGNKGPVDIGYYTHLWKGSQLFIEASMNAGVPYSPDFGTTAGTKGTNRVRLTYVNSRGERVSTETAYLTDDVLARPNLKVITHARATKILFETVNGVRRAVGVEFAKSKDGGSAPRFRAHALKEVIVSGGAIHSPQILMLSGVGPAEQLKQFHIPVVYDLSGVGSNLMDHPVFNLRLKEKAGTSLGYLTPHDLKSSLKLCKALLQYQLFGTGPLTSNVGEAVAFFRSDDPVLFPPAEHNHTIEDSSSGPESPDIELILVPLPVHNHSFVLEAGLNAFSTMVVLLRKVIIPTSVGSLRLKSNDPWDAPLIDPNYLQTQHDIDVIIRGLRGALKIAHTAPLTSIVDVDSTHPKLDHHFVHLSDEELAKDVRDRIETIYHPVGTCAMKPLAQGGVVDAELKVYGIQNLRVCDTSIYPKLVSGHTAGACIAAAEKLADMIKAQYAGGVKGP</sequence>
<comment type="caution">
    <text evidence="1">The sequence shown here is derived from an EMBL/GenBank/DDBJ whole genome shotgun (WGS) entry which is preliminary data.</text>
</comment>
<keyword evidence="2" id="KW-1185">Reference proteome</keyword>
<gene>
    <name evidence="1" type="ORF">BV22DRAFT_1032988</name>
</gene>
<name>A0ACB8BME5_9AGAM</name>